<dbReference type="InterPro" id="IPR052532">
    <property type="entry name" value="SUA5_domain"/>
</dbReference>
<dbReference type="PANTHER" id="PTHR42828">
    <property type="entry name" value="DHBP SYNTHASE RIBB-LIKE ALPHA/BETA DOMAIN-CONTAINING PROTEIN"/>
    <property type="match status" value="1"/>
</dbReference>
<dbReference type="AlphaFoldDB" id="A0A7S4QEZ9"/>
<dbReference type="SUPFAM" id="SSF55821">
    <property type="entry name" value="YrdC/RibB"/>
    <property type="match status" value="1"/>
</dbReference>
<protein>
    <recommendedName>
        <fullName evidence="1">Threonylcarbamoyl-AMP synthase</fullName>
    </recommendedName>
</protein>
<dbReference type="PROSITE" id="PS51163">
    <property type="entry name" value="YRDC"/>
    <property type="match status" value="1"/>
</dbReference>
<proteinExistence type="predicted"/>
<reference evidence="3" key="1">
    <citation type="submission" date="2021-01" db="EMBL/GenBank/DDBJ databases">
        <authorList>
            <person name="Corre E."/>
            <person name="Pelletier E."/>
            <person name="Niang G."/>
            <person name="Scheremetjew M."/>
            <person name="Finn R."/>
            <person name="Kale V."/>
            <person name="Holt S."/>
            <person name="Cochrane G."/>
            <person name="Meng A."/>
            <person name="Brown T."/>
            <person name="Cohen L."/>
        </authorList>
    </citation>
    <scope>NUCLEOTIDE SEQUENCE</scope>
    <source>
        <strain evidence="3">CCMP3105</strain>
    </source>
</reference>
<dbReference type="EMBL" id="HBNR01027231">
    <property type="protein sequence ID" value="CAE4579812.1"/>
    <property type="molecule type" value="Transcribed_RNA"/>
</dbReference>
<sequence>MSHAHVAWPMPGGWRRRAVAAVALAVAAAASSTSGIATLASLRALPRRPPAARRRASRASREPAPYVDLEELLLSEPLGPLQERQLAPAADALFGGGMGVIPTDTQHAYVTSIHSRKGTRRIYAAKGLPADEWKPLSLLCADLSMASRFCDMGSLPRRWYQCLRQCLPGPYTFILRASSEVPRVVLEHKSRRRLWQRREVGIRVPDCAVVHYLTSELDEPLLASSACGEPSAIWDAERHGLDFIVAGVSLASLWDDLADDDRVSTIIDLTMEAPVLRRQGMGDASMFFGEEEHGVPY</sequence>
<dbReference type="Gene3D" id="3.90.870.10">
    <property type="entry name" value="DHBP synthase"/>
    <property type="match status" value="1"/>
</dbReference>
<gene>
    <name evidence="3" type="ORF">AMON00008_LOCUS18439</name>
</gene>
<organism evidence="3">
    <name type="scientific">Alexandrium monilatum</name>
    <dbReference type="NCBI Taxonomy" id="311494"/>
    <lineage>
        <taxon>Eukaryota</taxon>
        <taxon>Sar</taxon>
        <taxon>Alveolata</taxon>
        <taxon>Dinophyceae</taxon>
        <taxon>Gonyaulacales</taxon>
        <taxon>Pyrocystaceae</taxon>
        <taxon>Alexandrium</taxon>
    </lineage>
</organism>
<evidence type="ECO:0000259" key="2">
    <source>
        <dbReference type="PROSITE" id="PS51163"/>
    </source>
</evidence>
<accession>A0A7S4QEZ9</accession>
<dbReference type="GO" id="GO:0003725">
    <property type="term" value="F:double-stranded RNA binding"/>
    <property type="evidence" value="ECO:0007669"/>
    <property type="project" value="InterPro"/>
</dbReference>
<dbReference type="InterPro" id="IPR006070">
    <property type="entry name" value="Sua5-like_dom"/>
</dbReference>
<evidence type="ECO:0000256" key="1">
    <source>
        <dbReference type="ARBA" id="ARBA00015492"/>
    </source>
</evidence>
<dbReference type="InterPro" id="IPR017945">
    <property type="entry name" value="DHBP_synth_RibB-like_a/b_dom"/>
</dbReference>
<feature type="domain" description="YrdC-like" evidence="2">
    <location>
        <begin position="83"/>
        <end position="282"/>
    </location>
</feature>
<evidence type="ECO:0000313" key="3">
    <source>
        <dbReference type="EMBL" id="CAE4579812.1"/>
    </source>
</evidence>
<dbReference type="Pfam" id="PF01300">
    <property type="entry name" value="Sua5_yciO_yrdC"/>
    <property type="match status" value="1"/>
</dbReference>
<name>A0A7S4QEZ9_9DINO</name>
<dbReference type="PANTHER" id="PTHR42828:SF3">
    <property type="entry name" value="THREONYLCARBAMOYL-AMP SYNTHASE"/>
    <property type="match status" value="1"/>
</dbReference>